<sequence length="403" mass="45487">MIKLIHNLSQSTEFIAALHDLSALSTAERTSLGDRMAKLGQYYKASTELILAARRKRYRIFQRIRVESFQIRVPDTIGTPSNPGSATPLIKALQESNHAFQPLKRFNGSESRASAALIQRLNDTRSGIKVHAEIKLLFYYEIYPKSAKPRIICANKSACYLCDLFLRVHGHFQVPRTFGKLNERWILPDWLDAIPPECFPGLKIAVERFDSILDTQIQRLSQGIGRHPDPMESAIGISAHWSMSSLENPTKGHPIFSTDETVSALRDLKESSISQPSASVLVPTKSLSSEIHPIDEFLRPGMSILRQLFNDERSFNISFHTSFFTLSFNTARYVDNVEVGALWVRVRLLEGESLATARHSGNNLMPLESIQLGEEVVVECAIEDLQAQFYVQWNGQLISIQYK</sequence>
<dbReference type="EMBL" id="JBEFKJ010000042">
    <property type="protein sequence ID" value="KAL2037272.1"/>
    <property type="molecule type" value="Genomic_DNA"/>
</dbReference>
<accession>A0ABR3ZUJ9</accession>
<evidence type="ECO:0000313" key="1">
    <source>
        <dbReference type="EMBL" id="KAL2037272.1"/>
    </source>
</evidence>
<dbReference type="Pfam" id="PF14441">
    <property type="entry name" value="OTT_1508_deam"/>
    <property type="match status" value="1"/>
</dbReference>
<dbReference type="Proteomes" id="UP001590950">
    <property type="component" value="Unassembled WGS sequence"/>
</dbReference>
<organism evidence="1 2">
    <name type="scientific">Stereocaulon virgatum</name>
    <dbReference type="NCBI Taxonomy" id="373712"/>
    <lineage>
        <taxon>Eukaryota</taxon>
        <taxon>Fungi</taxon>
        <taxon>Dikarya</taxon>
        <taxon>Ascomycota</taxon>
        <taxon>Pezizomycotina</taxon>
        <taxon>Lecanoromycetes</taxon>
        <taxon>OSLEUM clade</taxon>
        <taxon>Lecanoromycetidae</taxon>
        <taxon>Lecanorales</taxon>
        <taxon>Lecanorineae</taxon>
        <taxon>Stereocaulaceae</taxon>
        <taxon>Stereocaulon</taxon>
    </lineage>
</organism>
<evidence type="ECO:0000313" key="2">
    <source>
        <dbReference type="Proteomes" id="UP001590950"/>
    </source>
</evidence>
<reference evidence="1 2" key="1">
    <citation type="submission" date="2024-09" db="EMBL/GenBank/DDBJ databases">
        <title>Rethinking Asexuality: The Enigmatic Case of Functional Sexual Genes in Lepraria (Stereocaulaceae).</title>
        <authorList>
            <person name="Doellman M."/>
            <person name="Sun Y."/>
            <person name="Barcenas-Pena A."/>
            <person name="Lumbsch H.T."/>
            <person name="Grewe F."/>
        </authorList>
    </citation>
    <scope>NUCLEOTIDE SEQUENCE [LARGE SCALE GENOMIC DNA]</scope>
    <source>
        <strain evidence="1 2">Mercado 3170</strain>
    </source>
</reference>
<keyword evidence="2" id="KW-1185">Reference proteome</keyword>
<proteinExistence type="predicted"/>
<gene>
    <name evidence="1" type="ORF">N7G274_009961</name>
</gene>
<comment type="caution">
    <text evidence="1">The sequence shown here is derived from an EMBL/GenBank/DDBJ whole genome shotgun (WGS) entry which is preliminary data.</text>
</comment>
<name>A0ABR3ZUJ9_9LECA</name>
<protein>
    <submittedName>
        <fullName evidence="1">Uncharacterized protein</fullName>
    </submittedName>
</protein>
<dbReference type="InterPro" id="IPR027796">
    <property type="entry name" value="OTT_1508_deam-like"/>
</dbReference>